<reference evidence="10" key="1">
    <citation type="submission" date="2016-10" db="EMBL/GenBank/DDBJ databases">
        <authorList>
            <person name="Varghese N."/>
            <person name="Submissions S."/>
        </authorList>
    </citation>
    <scope>NUCLEOTIDE SEQUENCE [LARGE SCALE GENOMIC DNA]</scope>
    <source>
        <strain evidence="10">DSM 18733</strain>
    </source>
</reference>
<dbReference type="Proteomes" id="UP000199421">
    <property type="component" value="Unassembled WGS sequence"/>
</dbReference>
<protein>
    <recommendedName>
        <fullName evidence="3">alpha-L-fucosidase</fullName>
        <ecNumber evidence="3">3.2.1.51</ecNumber>
    </recommendedName>
</protein>
<dbReference type="GO" id="GO:0004560">
    <property type="term" value="F:alpha-L-fucosidase activity"/>
    <property type="evidence" value="ECO:0007669"/>
    <property type="project" value="InterPro"/>
</dbReference>
<feature type="signal peptide" evidence="7">
    <location>
        <begin position="1"/>
        <end position="21"/>
    </location>
</feature>
<dbReference type="SMART" id="SM00812">
    <property type="entry name" value="Alpha_L_fucos"/>
    <property type="match status" value="1"/>
</dbReference>
<evidence type="ECO:0000313" key="10">
    <source>
        <dbReference type="Proteomes" id="UP000199421"/>
    </source>
</evidence>
<dbReference type="STRING" id="407022.SAMN05661044_00512"/>
<dbReference type="PANTHER" id="PTHR10030:SF37">
    <property type="entry name" value="ALPHA-L-FUCOSIDASE-RELATED"/>
    <property type="match status" value="1"/>
</dbReference>
<dbReference type="InterPro" id="IPR000933">
    <property type="entry name" value="Glyco_hydro_29"/>
</dbReference>
<dbReference type="InterPro" id="IPR013780">
    <property type="entry name" value="Glyco_hydro_b"/>
</dbReference>
<evidence type="ECO:0000256" key="6">
    <source>
        <dbReference type="ARBA" id="ARBA00023295"/>
    </source>
</evidence>
<dbReference type="PANTHER" id="PTHR10030">
    <property type="entry name" value="ALPHA-L-FUCOSIDASE"/>
    <property type="match status" value="1"/>
</dbReference>
<evidence type="ECO:0000256" key="5">
    <source>
        <dbReference type="ARBA" id="ARBA00022801"/>
    </source>
</evidence>
<feature type="chain" id="PRO_5011777405" description="alpha-L-fucosidase" evidence="7">
    <location>
        <begin position="22"/>
        <end position="608"/>
    </location>
</feature>
<dbReference type="InterPro" id="IPR057739">
    <property type="entry name" value="Glyco_hydro_29_N"/>
</dbReference>
<dbReference type="InterPro" id="IPR016286">
    <property type="entry name" value="FUC_metazoa-typ"/>
</dbReference>
<dbReference type="InterPro" id="IPR017853">
    <property type="entry name" value="GH"/>
</dbReference>
<dbReference type="RefSeq" id="WP_093317893.1">
    <property type="nucleotide sequence ID" value="NZ_FOAF01000001.1"/>
</dbReference>
<dbReference type="EMBL" id="FOAF01000001">
    <property type="protein sequence ID" value="SEK54794.1"/>
    <property type="molecule type" value="Genomic_DNA"/>
</dbReference>
<keyword evidence="6" id="KW-0326">Glycosidase</keyword>
<dbReference type="AlphaFoldDB" id="A0A1H7HXF0"/>
<name>A0A1H7HXF0_OLID1</name>
<evidence type="ECO:0000256" key="7">
    <source>
        <dbReference type="SAM" id="SignalP"/>
    </source>
</evidence>
<dbReference type="GO" id="GO:0006004">
    <property type="term" value="P:fucose metabolic process"/>
    <property type="evidence" value="ECO:0007669"/>
    <property type="project" value="InterPro"/>
</dbReference>
<organism evidence="9 10">
    <name type="scientific">Olivibacter domesticus</name>
    <name type="common">Pseudosphingobacterium domesticum</name>
    <dbReference type="NCBI Taxonomy" id="407022"/>
    <lineage>
        <taxon>Bacteria</taxon>
        <taxon>Pseudomonadati</taxon>
        <taxon>Bacteroidota</taxon>
        <taxon>Sphingobacteriia</taxon>
        <taxon>Sphingobacteriales</taxon>
        <taxon>Sphingobacteriaceae</taxon>
        <taxon>Olivibacter</taxon>
    </lineage>
</organism>
<keyword evidence="10" id="KW-1185">Reference proteome</keyword>
<proteinExistence type="inferred from homology"/>
<dbReference type="OrthoDB" id="107551at2"/>
<evidence type="ECO:0000256" key="4">
    <source>
        <dbReference type="ARBA" id="ARBA00022729"/>
    </source>
</evidence>
<dbReference type="Pfam" id="PF01120">
    <property type="entry name" value="Alpha_L_fucos"/>
    <property type="match status" value="1"/>
</dbReference>
<gene>
    <name evidence="9" type="ORF">SAMN05661044_00512</name>
</gene>
<dbReference type="EC" id="3.2.1.51" evidence="3"/>
<comment type="function">
    <text evidence="1">Alpha-L-fucosidase is responsible for hydrolyzing the alpha-1,6-linked fucose joined to the reducing-end N-acetylglucosamine of the carbohydrate moieties of glycoproteins.</text>
</comment>
<evidence type="ECO:0000259" key="8">
    <source>
        <dbReference type="Pfam" id="PF01120"/>
    </source>
</evidence>
<dbReference type="GO" id="GO:0005764">
    <property type="term" value="C:lysosome"/>
    <property type="evidence" value="ECO:0007669"/>
    <property type="project" value="TreeGrafter"/>
</dbReference>
<keyword evidence="4 7" id="KW-0732">Signal</keyword>
<dbReference type="GO" id="GO:0016139">
    <property type="term" value="P:glycoside catabolic process"/>
    <property type="evidence" value="ECO:0007669"/>
    <property type="project" value="TreeGrafter"/>
</dbReference>
<accession>A0A1H7HXF0</accession>
<comment type="similarity">
    <text evidence="2">Belongs to the glycosyl hydrolase 29 family.</text>
</comment>
<evidence type="ECO:0000256" key="1">
    <source>
        <dbReference type="ARBA" id="ARBA00004071"/>
    </source>
</evidence>
<dbReference type="Gene3D" id="2.60.40.1180">
    <property type="entry name" value="Golgi alpha-mannosidase II"/>
    <property type="match status" value="1"/>
</dbReference>
<evidence type="ECO:0000313" key="9">
    <source>
        <dbReference type="EMBL" id="SEK54794.1"/>
    </source>
</evidence>
<keyword evidence="5" id="KW-0378">Hydrolase</keyword>
<dbReference type="Gene3D" id="3.20.20.80">
    <property type="entry name" value="Glycosidases"/>
    <property type="match status" value="1"/>
</dbReference>
<feature type="domain" description="Glycoside hydrolase family 29 N-terminal" evidence="8">
    <location>
        <begin position="24"/>
        <end position="331"/>
    </location>
</feature>
<dbReference type="SUPFAM" id="SSF51445">
    <property type="entry name" value="(Trans)glycosidases"/>
    <property type="match status" value="1"/>
</dbReference>
<sequence>MVKQLKCFVLFALLLNLHAAAQLSKQQEAKKMEWFKDAKLGIFVHWGIYSVNGISESWSFFNNYINHDLYMKQLDGFTANNYQANEWVDLITESGAKYAVITSKHHDGVALWDSKAQDALTTSRNSAAKKDVISPFVTALKAKDIKTGIYFSLPDWSYPNYDVFTRTRKRYTLKEHPERWKAYQHYFQQQLNELSQAFNPDLLWFDGDWEHTAEEWQADKILTNLRKYNPDIIVNARLTGHGDYDTPEQGVPVTKPANPYWELCYTTNDSWGYQPYDLNYKSANMIIRTLVDCISMGGNLLLDIGPKADGSIPQEQIAILKGLGRWTRKHQEAIYSTREGLPPGHFFGKTALSKDKKKVYLFLEQKDNNSLTINGLKNSINNIYIVGHPDKLTYKKDGEALTVEIPKQLEDQDVTVVCITLTDELSINSVASPRQLESLSLSDLGNDHPVERIIKSINDGYNPFINTNLTIDGLDYTLPNNKTVESWIKKHAEALYQTGKGIPDGHFSGSSALSADKQTLYLFVKGKPTGPIAIKGLKNNIQRARIVGEGTLITPEIYNKLYWSAVPGIVYLPLPSDRLDKDVTVIALLLDGPVDLYREEVGAIESNL</sequence>
<evidence type="ECO:0000256" key="2">
    <source>
        <dbReference type="ARBA" id="ARBA00007951"/>
    </source>
</evidence>
<dbReference type="PRINTS" id="PR00741">
    <property type="entry name" value="GLHYDRLASE29"/>
</dbReference>
<evidence type="ECO:0000256" key="3">
    <source>
        <dbReference type="ARBA" id="ARBA00012662"/>
    </source>
</evidence>